<sequence length="257" mass="30063">MFTQIRQSSLPSLGSDHNPILLTCGDGNFKKPYFKFEKWWLNVEGFKEKVQEWWCSFIISGTPDYILATKLSMLKAKLKEWSKEHKVNWKARKNHILDQIGSLETLQESRLLNDDEQLVKAHLAMEYDEVARNEEIFWRQRSRVQWIKCGDKNTMATAHKRLNTIDSLLINGELSSDPVAIKGPIVDFYQDLYKELENWRPYLNLHEVQGISTEERNNLEKVFEEKEVLAGIKMCAAKKHLDQMAISWLSFKLSGKQ</sequence>
<evidence type="ECO:0000313" key="1">
    <source>
        <dbReference type="EMBL" id="WMV51886.1"/>
    </source>
</evidence>
<proteinExistence type="predicted"/>
<evidence type="ECO:0000313" key="2">
    <source>
        <dbReference type="Proteomes" id="UP001234989"/>
    </source>
</evidence>
<name>A0AAF0ZUF4_SOLVR</name>
<organism evidence="1 2">
    <name type="scientific">Solanum verrucosum</name>
    <dbReference type="NCBI Taxonomy" id="315347"/>
    <lineage>
        <taxon>Eukaryota</taxon>
        <taxon>Viridiplantae</taxon>
        <taxon>Streptophyta</taxon>
        <taxon>Embryophyta</taxon>
        <taxon>Tracheophyta</taxon>
        <taxon>Spermatophyta</taxon>
        <taxon>Magnoliopsida</taxon>
        <taxon>eudicotyledons</taxon>
        <taxon>Gunneridae</taxon>
        <taxon>Pentapetalae</taxon>
        <taxon>asterids</taxon>
        <taxon>lamiids</taxon>
        <taxon>Solanales</taxon>
        <taxon>Solanaceae</taxon>
        <taxon>Solanoideae</taxon>
        <taxon>Solaneae</taxon>
        <taxon>Solanum</taxon>
    </lineage>
</organism>
<protein>
    <submittedName>
        <fullName evidence="1">Uncharacterized protein</fullName>
    </submittedName>
</protein>
<dbReference type="EMBL" id="CP133621">
    <property type="protein sequence ID" value="WMV51886.1"/>
    <property type="molecule type" value="Genomic_DNA"/>
</dbReference>
<accession>A0AAF0ZUF4</accession>
<dbReference type="Proteomes" id="UP001234989">
    <property type="component" value="Chromosome 10"/>
</dbReference>
<gene>
    <name evidence="1" type="ORF">MTR67_045271</name>
</gene>
<dbReference type="AlphaFoldDB" id="A0AAF0ZUF4"/>
<reference evidence="1" key="1">
    <citation type="submission" date="2023-08" db="EMBL/GenBank/DDBJ databases">
        <title>A de novo genome assembly of Solanum verrucosum Schlechtendal, a Mexican diploid species geographically isolated from the other diploid A-genome species in potato relatives.</title>
        <authorList>
            <person name="Hosaka K."/>
        </authorList>
    </citation>
    <scope>NUCLEOTIDE SEQUENCE</scope>
    <source>
        <tissue evidence="1">Young leaves</tissue>
    </source>
</reference>
<keyword evidence="2" id="KW-1185">Reference proteome</keyword>